<organism evidence="1 2">
    <name type="scientific">Portunus trituberculatus</name>
    <name type="common">Swimming crab</name>
    <name type="synonym">Neptunus trituberculatus</name>
    <dbReference type="NCBI Taxonomy" id="210409"/>
    <lineage>
        <taxon>Eukaryota</taxon>
        <taxon>Metazoa</taxon>
        <taxon>Ecdysozoa</taxon>
        <taxon>Arthropoda</taxon>
        <taxon>Crustacea</taxon>
        <taxon>Multicrustacea</taxon>
        <taxon>Malacostraca</taxon>
        <taxon>Eumalacostraca</taxon>
        <taxon>Eucarida</taxon>
        <taxon>Decapoda</taxon>
        <taxon>Pleocyemata</taxon>
        <taxon>Brachyura</taxon>
        <taxon>Eubrachyura</taxon>
        <taxon>Portunoidea</taxon>
        <taxon>Portunidae</taxon>
        <taxon>Portuninae</taxon>
        <taxon>Portunus</taxon>
    </lineage>
</organism>
<gene>
    <name evidence="1" type="ORF">E2C01_083456</name>
</gene>
<name>A0A5B7J6M3_PORTR</name>
<protein>
    <submittedName>
        <fullName evidence="1">Uncharacterized protein</fullName>
    </submittedName>
</protein>
<keyword evidence="2" id="KW-1185">Reference proteome</keyword>
<dbReference type="EMBL" id="VSRR010078131">
    <property type="protein sequence ID" value="MPC88548.1"/>
    <property type="molecule type" value="Genomic_DNA"/>
</dbReference>
<accession>A0A5B7J6M3</accession>
<dbReference type="Proteomes" id="UP000324222">
    <property type="component" value="Unassembled WGS sequence"/>
</dbReference>
<evidence type="ECO:0000313" key="2">
    <source>
        <dbReference type="Proteomes" id="UP000324222"/>
    </source>
</evidence>
<dbReference type="AlphaFoldDB" id="A0A5B7J6M3"/>
<comment type="caution">
    <text evidence="1">The sequence shown here is derived from an EMBL/GenBank/DDBJ whole genome shotgun (WGS) entry which is preliminary data.</text>
</comment>
<reference evidence="1 2" key="1">
    <citation type="submission" date="2019-05" db="EMBL/GenBank/DDBJ databases">
        <title>Another draft genome of Portunus trituberculatus and its Hox gene families provides insights of decapod evolution.</title>
        <authorList>
            <person name="Jeong J.-H."/>
            <person name="Song I."/>
            <person name="Kim S."/>
            <person name="Choi T."/>
            <person name="Kim D."/>
            <person name="Ryu S."/>
            <person name="Kim W."/>
        </authorList>
    </citation>
    <scope>NUCLEOTIDE SEQUENCE [LARGE SCALE GENOMIC DNA]</scope>
    <source>
        <tissue evidence="1">Muscle</tissue>
    </source>
</reference>
<evidence type="ECO:0000313" key="1">
    <source>
        <dbReference type="EMBL" id="MPC88548.1"/>
    </source>
</evidence>
<sequence>MKGLFSFCFPSEPSLFVPAPRFSKPLQSACPAGEGLCLVTFNTVTGTAPFTAAHGHALRNIKRPLRFPHGDVALSTPQGHKPRDK</sequence>
<proteinExistence type="predicted"/>